<organism evidence="4 5">
    <name type="scientific">Sphingomonas morindae</name>
    <dbReference type="NCBI Taxonomy" id="1541170"/>
    <lineage>
        <taxon>Bacteria</taxon>
        <taxon>Pseudomonadati</taxon>
        <taxon>Pseudomonadota</taxon>
        <taxon>Alphaproteobacteria</taxon>
        <taxon>Sphingomonadales</taxon>
        <taxon>Sphingomonadaceae</taxon>
        <taxon>Sphingomonas</taxon>
    </lineage>
</organism>
<dbReference type="Proteomes" id="UP001056937">
    <property type="component" value="Chromosome 1"/>
</dbReference>
<dbReference type="PANTHER" id="PTHR10937">
    <property type="entry name" value="GLUCOSAMINE--FRUCTOSE-6-PHOSPHATE AMINOTRANSFERASE, ISOMERIZING"/>
    <property type="match status" value="1"/>
</dbReference>
<evidence type="ECO:0000313" key="4">
    <source>
        <dbReference type="EMBL" id="USI74618.1"/>
    </source>
</evidence>
<dbReference type="InterPro" id="IPR046348">
    <property type="entry name" value="SIS_dom_sf"/>
</dbReference>
<dbReference type="InterPro" id="IPR001347">
    <property type="entry name" value="SIS_dom"/>
</dbReference>
<sequence>MHQEAEEAARAVARLLDRHGALIAELGAALRAAPPSLVVSCARGSSDHAATYGKYLIETMIGIPVASAAPSVSSVYAAPVRAEGGLCIAISQSGRSPDLLATVRAHKAGGARVIALVNDAEAPLAALADTLIPLEAGPERSVAATKSFITALAALAALVAAWADDAALRSALNDLPTDLARAWARDWSSLADLLVPARNLFVVGRGLGFGIAQEAALKLKETCGLHAEAFSAAEVRHGPMAIVDERFPVVAFAGSDAAGDDVRAVAAEFAGRGAPVSLIDARRDGAGDPPTSAAHPAIEPLLMIQSFYRMANGLALARGFDPDAPRHLAKVTRTL</sequence>
<protein>
    <submittedName>
        <fullName evidence="4">SIS domain-containing protein</fullName>
    </submittedName>
</protein>
<proteinExistence type="predicted"/>
<name>A0ABY4XCJ1_9SPHN</name>
<evidence type="ECO:0000313" key="5">
    <source>
        <dbReference type="Proteomes" id="UP001056937"/>
    </source>
</evidence>
<evidence type="ECO:0000256" key="1">
    <source>
        <dbReference type="ARBA" id="ARBA00022576"/>
    </source>
</evidence>
<reference evidence="4" key="1">
    <citation type="journal article" date="2022" name="Toxins">
        <title>Genomic Analysis of Sphingopyxis sp. USTB-05 for Biodegrading Cyanobacterial Hepatotoxins.</title>
        <authorList>
            <person name="Liu C."/>
            <person name="Xu Q."/>
            <person name="Zhao Z."/>
            <person name="Zhang H."/>
            <person name="Liu X."/>
            <person name="Yin C."/>
            <person name="Liu Y."/>
            <person name="Yan H."/>
        </authorList>
    </citation>
    <scope>NUCLEOTIDE SEQUENCE</scope>
    <source>
        <strain evidence="4">NBD5</strain>
    </source>
</reference>
<gene>
    <name evidence="4" type="ORF">LHA26_15905</name>
</gene>
<dbReference type="EMBL" id="CP084930">
    <property type="protein sequence ID" value="USI74618.1"/>
    <property type="molecule type" value="Genomic_DNA"/>
</dbReference>
<feature type="domain" description="SIS" evidence="3">
    <location>
        <begin position="190"/>
        <end position="325"/>
    </location>
</feature>
<dbReference type="InterPro" id="IPR035490">
    <property type="entry name" value="GlmS/FrlB_SIS"/>
</dbReference>
<feature type="domain" description="SIS" evidence="3">
    <location>
        <begin position="26"/>
        <end position="168"/>
    </location>
</feature>
<keyword evidence="2" id="KW-0677">Repeat</keyword>
<keyword evidence="1" id="KW-0032">Aminotransferase</keyword>
<dbReference type="PROSITE" id="PS51464">
    <property type="entry name" value="SIS"/>
    <property type="match status" value="2"/>
</dbReference>
<dbReference type="InterPro" id="IPR035466">
    <property type="entry name" value="GlmS/AgaS_SIS"/>
</dbReference>
<dbReference type="Gene3D" id="3.40.50.10490">
    <property type="entry name" value="Glucose-6-phosphate isomerase like protein, domain 1"/>
    <property type="match status" value="2"/>
</dbReference>
<evidence type="ECO:0000259" key="3">
    <source>
        <dbReference type="PROSITE" id="PS51464"/>
    </source>
</evidence>
<dbReference type="CDD" id="cd05009">
    <property type="entry name" value="SIS_GlmS_GlmD_2"/>
    <property type="match status" value="1"/>
</dbReference>
<dbReference type="CDD" id="cd05008">
    <property type="entry name" value="SIS_GlmS_GlmD_1"/>
    <property type="match status" value="1"/>
</dbReference>
<keyword evidence="5" id="KW-1185">Reference proteome</keyword>
<evidence type="ECO:0000256" key="2">
    <source>
        <dbReference type="ARBA" id="ARBA00022737"/>
    </source>
</evidence>
<dbReference type="RefSeq" id="WP_252168422.1">
    <property type="nucleotide sequence ID" value="NZ_CP084930.1"/>
</dbReference>
<accession>A0ABY4XCJ1</accession>
<dbReference type="PANTHER" id="PTHR10937:SF8">
    <property type="entry name" value="AMINOTRANSFERASE-RELATED"/>
    <property type="match status" value="1"/>
</dbReference>
<dbReference type="SUPFAM" id="SSF53697">
    <property type="entry name" value="SIS domain"/>
    <property type="match status" value="1"/>
</dbReference>
<keyword evidence="1" id="KW-0808">Transferase</keyword>
<dbReference type="Pfam" id="PF01380">
    <property type="entry name" value="SIS"/>
    <property type="match status" value="2"/>
</dbReference>